<dbReference type="GO" id="GO:0008982">
    <property type="term" value="F:protein-N(PI)-phosphohistidine-sugar phosphotransferase activity"/>
    <property type="evidence" value="ECO:0007669"/>
    <property type="project" value="InterPro"/>
</dbReference>
<evidence type="ECO:0000256" key="6">
    <source>
        <dbReference type="ARBA" id="ARBA00022683"/>
    </source>
</evidence>
<dbReference type="EMBL" id="FODY01000006">
    <property type="protein sequence ID" value="SEO86476.1"/>
    <property type="molecule type" value="Genomic_DNA"/>
</dbReference>
<comment type="subcellular location">
    <subcellularLocation>
        <location evidence="1">Cytoplasm</location>
    </subcellularLocation>
</comment>
<proteinExistence type="predicted"/>
<dbReference type="STRING" id="112903.SAMN04490178_10640"/>
<dbReference type="RefSeq" id="WP_091745110.1">
    <property type="nucleotide sequence ID" value="NZ_FODY01000006.1"/>
</dbReference>
<dbReference type="InterPro" id="IPR036667">
    <property type="entry name" value="PTS_IIB_sorbose-sp_sf"/>
</dbReference>
<dbReference type="AlphaFoldDB" id="A0A1H8T6Y7"/>
<feature type="domain" description="PTS EIIB type-4" evidence="8">
    <location>
        <begin position="1"/>
        <end position="158"/>
    </location>
</feature>
<dbReference type="Gene3D" id="3.40.35.10">
    <property type="entry name" value="Phosphotransferase system, sorbose subfamily IIB component"/>
    <property type="match status" value="1"/>
</dbReference>
<dbReference type="OrthoDB" id="9788818at2"/>
<keyword evidence="5" id="KW-0808">Transferase</keyword>
<evidence type="ECO:0000256" key="4">
    <source>
        <dbReference type="ARBA" id="ARBA00022597"/>
    </source>
</evidence>
<name>A0A1H8T6Y7_9FIRM</name>
<keyword evidence="10" id="KW-1185">Reference proteome</keyword>
<evidence type="ECO:0000313" key="9">
    <source>
        <dbReference type="EMBL" id="SEO86476.1"/>
    </source>
</evidence>
<dbReference type="InterPro" id="IPR004720">
    <property type="entry name" value="PTS_IIB_sorbose-sp"/>
</dbReference>
<evidence type="ECO:0000259" key="8">
    <source>
        <dbReference type="PROSITE" id="PS51101"/>
    </source>
</evidence>
<keyword evidence="6" id="KW-0598">Phosphotransferase system</keyword>
<evidence type="ECO:0000256" key="3">
    <source>
        <dbReference type="ARBA" id="ARBA00022490"/>
    </source>
</evidence>
<dbReference type="GO" id="GO:0009401">
    <property type="term" value="P:phosphoenolpyruvate-dependent sugar phosphotransferase system"/>
    <property type="evidence" value="ECO:0007669"/>
    <property type="project" value="UniProtKB-KW"/>
</dbReference>
<reference evidence="9 10" key="1">
    <citation type="submission" date="2016-10" db="EMBL/GenBank/DDBJ databases">
        <authorList>
            <person name="de Groot N.N."/>
        </authorList>
    </citation>
    <scope>NUCLEOTIDE SEQUENCE [LARGE SCALE GENOMIC DNA]</scope>
    <source>
        <strain evidence="9 10">DSM 13305</strain>
    </source>
</reference>
<dbReference type="SUPFAM" id="SSF52728">
    <property type="entry name" value="PTS IIb component"/>
    <property type="match status" value="1"/>
</dbReference>
<keyword evidence="4" id="KW-0762">Sugar transport</keyword>
<protein>
    <submittedName>
        <fullName evidence="9">PTS system, mannose-specific IIB component</fullName>
    </submittedName>
</protein>
<keyword evidence="7" id="KW-0418">Kinase</keyword>
<dbReference type="GO" id="GO:0005737">
    <property type="term" value="C:cytoplasm"/>
    <property type="evidence" value="ECO:0007669"/>
    <property type="project" value="UniProtKB-SubCell"/>
</dbReference>
<accession>A0A1H8T6Y7</accession>
<dbReference type="GO" id="GO:0016301">
    <property type="term" value="F:kinase activity"/>
    <property type="evidence" value="ECO:0007669"/>
    <property type="project" value="UniProtKB-KW"/>
</dbReference>
<dbReference type="Pfam" id="PF03830">
    <property type="entry name" value="PTSIIB_sorb"/>
    <property type="match status" value="1"/>
</dbReference>
<evidence type="ECO:0000256" key="1">
    <source>
        <dbReference type="ARBA" id="ARBA00004496"/>
    </source>
</evidence>
<dbReference type="PROSITE" id="PS51101">
    <property type="entry name" value="PTS_EIIB_TYPE_4"/>
    <property type="match status" value="1"/>
</dbReference>
<keyword evidence="2" id="KW-0813">Transport</keyword>
<keyword evidence="3" id="KW-0963">Cytoplasm</keyword>
<evidence type="ECO:0000256" key="5">
    <source>
        <dbReference type="ARBA" id="ARBA00022679"/>
    </source>
</evidence>
<evidence type="ECO:0000256" key="7">
    <source>
        <dbReference type="ARBA" id="ARBA00022777"/>
    </source>
</evidence>
<sequence length="158" mass="17802">MIVFCRVDDRMIHGQVQTTWIPSMGCKRVIIVDDKVAKDMFTLEILKMATPRGVTLNICTVEEGTKKINEAVNTDEKVMLIFKTPETVRKLCENGVTLGELNIGPMSAKPGAKMVAKNAYLLNEEWEALRYLDSQGLHIYFQLVPDGEKVLFKNIKGI</sequence>
<dbReference type="Proteomes" id="UP000198847">
    <property type="component" value="Unassembled WGS sequence"/>
</dbReference>
<organism evidence="9 10">
    <name type="scientific">Propionispora vibrioides</name>
    <dbReference type="NCBI Taxonomy" id="112903"/>
    <lineage>
        <taxon>Bacteria</taxon>
        <taxon>Bacillati</taxon>
        <taxon>Bacillota</taxon>
        <taxon>Negativicutes</taxon>
        <taxon>Selenomonadales</taxon>
        <taxon>Sporomusaceae</taxon>
        <taxon>Propionispora</taxon>
    </lineage>
</organism>
<gene>
    <name evidence="9" type="ORF">SAMN04490178_10640</name>
</gene>
<evidence type="ECO:0000313" key="10">
    <source>
        <dbReference type="Proteomes" id="UP000198847"/>
    </source>
</evidence>
<evidence type="ECO:0000256" key="2">
    <source>
        <dbReference type="ARBA" id="ARBA00022448"/>
    </source>
</evidence>